<dbReference type="InterPro" id="IPR055478">
    <property type="entry name" value="DUF7050"/>
</dbReference>
<reference evidence="6" key="3">
    <citation type="submission" date="2015-04" db="UniProtKB">
        <authorList>
            <consortium name="EnsemblPlants"/>
        </authorList>
    </citation>
    <scope>IDENTIFICATION</scope>
</reference>
<dbReference type="Gramene" id="LPERR02G07820.1">
    <property type="protein sequence ID" value="LPERR02G07820.1"/>
    <property type="gene ID" value="LPERR02G07820"/>
</dbReference>
<name>A0A0D9VDV8_9ORYZ</name>
<proteinExistence type="inferred from homology"/>
<dbReference type="Pfam" id="PF23133">
    <property type="entry name" value="DUF7050"/>
    <property type="match status" value="1"/>
</dbReference>
<evidence type="ECO:0000256" key="2">
    <source>
        <dbReference type="ARBA" id="ARBA00023015"/>
    </source>
</evidence>
<feature type="region of interest" description="Disordered" evidence="4">
    <location>
        <begin position="349"/>
        <end position="380"/>
    </location>
</feature>
<feature type="compositionally biased region" description="Low complexity" evidence="4">
    <location>
        <begin position="363"/>
        <end position="376"/>
    </location>
</feature>
<dbReference type="AlphaFoldDB" id="A0A0D9VDV8"/>
<evidence type="ECO:0000259" key="5">
    <source>
        <dbReference type="PROSITE" id="PS50888"/>
    </source>
</evidence>
<dbReference type="PANTHER" id="PTHR46665">
    <property type="entry name" value="TRANSCRIPTION FACTOR BHLH041-RELATED-RELATED"/>
    <property type="match status" value="1"/>
</dbReference>
<reference evidence="6 7" key="1">
    <citation type="submission" date="2012-08" db="EMBL/GenBank/DDBJ databases">
        <title>Oryza genome evolution.</title>
        <authorList>
            <person name="Wing R.A."/>
        </authorList>
    </citation>
    <scope>NUCLEOTIDE SEQUENCE</scope>
</reference>
<comment type="similarity">
    <text evidence="1">Belongs to the bHLH protein family.</text>
</comment>
<feature type="domain" description="BHLH" evidence="5">
    <location>
        <begin position="375"/>
        <end position="424"/>
    </location>
</feature>
<dbReference type="EnsemblPlants" id="LPERR02G07820.1">
    <property type="protein sequence ID" value="LPERR02G07820.1"/>
    <property type="gene ID" value="LPERR02G07820"/>
</dbReference>
<dbReference type="Pfam" id="PF00010">
    <property type="entry name" value="HLH"/>
    <property type="match status" value="1"/>
</dbReference>
<organism evidence="6 7">
    <name type="scientific">Leersia perrieri</name>
    <dbReference type="NCBI Taxonomy" id="77586"/>
    <lineage>
        <taxon>Eukaryota</taxon>
        <taxon>Viridiplantae</taxon>
        <taxon>Streptophyta</taxon>
        <taxon>Embryophyta</taxon>
        <taxon>Tracheophyta</taxon>
        <taxon>Spermatophyta</taxon>
        <taxon>Magnoliopsida</taxon>
        <taxon>Liliopsida</taxon>
        <taxon>Poales</taxon>
        <taxon>Poaceae</taxon>
        <taxon>BOP clade</taxon>
        <taxon>Oryzoideae</taxon>
        <taxon>Oryzeae</taxon>
        <taxon>Oryzinae</taxon>
        <taxon>Leersia</taxon>
    </lineage>
</organism>
<dbReference type="InterPro" id="IPR036638">
    <property type="entry name" value="HLH_DNA-bd_sf"/>
</dbReference>
<keyword evidence="7" id="KW-1185">Reference proteome</keyword>
<dbReference type="eggNOG" id="ENOG502QUVA">
    <property type="taxonomic scope" value="Eukaryota"/>
</dbReference>
<dbReference type="InterPro" id="IPR011598">
    <property type="entry name" value="bHLH_dom"/>
</dbReference>
<evidence type="ECO:0000256" key="4">
    <source>
        <dbReference type="SAM" id="MobiDB-lite"/>
    </source>
</evidence>
<dbReference type="InterPro" id="IPR055477">
    <property type="entry name" value="DUF7049"/>
</dbReference>
<keyword evidence="3" id="KW-0804">Transcription</keyword>
<dbReference type="Pfam" id="PF23132">
    <property type="entry name" value="DUF7049"/>
    <property type="match status" value="1"/>
</dbReference>
<accession>A0A0D9VDV8</accession>
<dbReference type="PANTHER" id="PTHR46665:SF1">
    <property type="entry name" value="SPERMATOGENESIS- AND OOGENESIS-SPECIFIC BASIC HELIX-LOOP-HELIX-CONTAINING PROTEIN 1"/>
    <property type="match status" value="1"/>
</dbReference>
<evidence type="ECO:0000256" key="3">
    <source>
        <dbReference type="ARBA" id="ARBA00023163"/>
    </source>
</evidence>
<dbReference type="PROSITE" id="PS50888">
    <property type="entry name" value="BHLH"/>
    <property type="match status" value="1"/>
</dbReference>
<dbReference type="Gene3D" id="4.10.280.10">
    <property type="entry name" value="Helix-loop-helix DNA-binding domain"/>
    <property type="match status" value="1"/>
</dbReference>
<dbReference type="SUPFAM" id="SSF47459">
    <property type="entry name" value="HLH, helix-loop-helix DNA-binding domain"/>
    <property type="match status" value="1"/>
</dbReference>
<evidence type="ECO:0000313" key="7">
    <source>
        <dbReference type="Proteomes" id="UP000032180"/>
    </source>
</evidence>
<dbReference type="SMART" id="SM00353">
    <property type="entry name" value="HLH"/>
    <property type="match status" value="1"/>
</dbReference>
<sequence length="592" mass="61929">MDTIFLLGEESRRRILHRAAACLPGCAYICAWAPAPLPPPQISSSSSVAVGRLIYCVDAWFISGGDGDVRQLFDAYRGSVCAAVTGCVPGWAYIGGGEYMELPEIELAGSASLPVQQRFYQEAGIKMAAFMGCDSGEIEVGFSTPPAANYGVSGGGGLQANMEQVFSEDFFQQSLLEEFLQLSPTRPSSSSSSPLPSLSVDAAASTSSSLLLRPIPPSSSPSPTTTTILHPRHVSPFARHAAVVAGAGIAGGGVLEFPSADADDAAMAQAMLHVISSSPSTPSSASANHMMTRSPRRGTATAFRPYAAALAPRRRTAAGGQRMIKMGISILRRMHMVRCSQEHAVAAGVARRGNEGGEEEDSSPAAAAAGAAPTSSQLHHMISERRRRERLNESFEQLRALLPPGSKKDKATVLAKTLEYMNLLIAQISELESTNRSLQLQTQIHHQHAINGPITSSMIRTVNEVHHHHQLPLAGGGIGSPERVHVQVIAGGGASSSSPEVTVRVAARGGGGDVSELVLRLLKLIKEMGRFTVVAVDARQPAAGGGGGGGGAQASLTLRAMTAGEFDEASLKEAVTKAVENLVTSSPPLPMP</sequence>
<reference evidence="7" key="2">
    <citation type="submission" date="2013-12" db="EMBL/GenBank/DDBJ databases">
        <authorList>
            <person name="Yu Y."/>
            <person name="Lee S."/>
            <person name="de Baynast K."/>
            <person name="Wissotski M."/>
            <person name="Liu L."/>
            <person name="Talag J."/>
            <person name="Goicoechea J."/>
            <person name="Angelova A."/>
            <person name="Jetty R."/>
            <person name="Kudrna D."/>
            <person name="Golser W."/>
            <person name="Rivera L."/>
            <person name="Zhang J."/>
            <person name="Wing R."/>
        </authorList>
    </citation>
    <scope>NUCLEOTIDE SEQUENCE</scope>
</reference>
<protein>
    <recommendedName>
        <fullName evidence="5">BHLH domain-containing protein</fullName>
    </recommendedName>
</protein>
<keyword evidence="2" id="KW-0805">Transcription regulation</keyword>
<dbReference type="GO" id="GO:0046983">
    <property type="term" value="F:protein dimerization activity"/>
    <property type="evidence" value="ECO:0007669"/>
    <property type="project" value="InterPro"/>
</dbReference>
<evidence type="ECO:0000256" key="1">
    <source>
        <dbReference type="ARBA" id="ARBA00005510"/>
    </source>
</evidence>
<dbReference type="InterPro" id="IPR044658">
    <property type="entry name" value="bHLH92/bHLH041-like"/>
</dbReference>
<dbReference type="Proteomes" id="UP000032180">
    <property type="component" value="Chromosome 2"/>
</dbReference>
<dbReference type="HOGENOM" id="CLU_024717_1_0_1"/>
<evidence type="ECO:0000313" key="6">
    <source>
        <dbReference type="EnsemblPlants" id="LPERR02G07820.1"/>
    </source>
</evidence>